<dbReference type="AlphaFoldDB" id="A0A371IHL3"/>
<evidence type="ECO:0000313" key="2">
    <source>
        <dbReference type="EMBL" id="RDY14488.1"/>
    </source>
</evidence>
<protein>
    <submittedName>
        <fullName evidence="2">Uncharacterized protein</fullName>
    </submittedName>
</protein>
<reference evidence="2" key="1">
    <citation type="submission" date="2018-05" db="EMBL/GenBank/DDBJ databases">
        <title>Draft genome of Mucuna pruriens seed.</title>
        <authorList>
            <person name="Nnadi N.E."/>
            <person name="Vos R."/>
            <person name="Hasami M.H."/>
            <person name="Devisetty U.K."/>
            <person name="Aguiy J.C."/>
        </authorList>
    </citation>
    <scope>NUCLEOTIDE SEQUENCE [LARGE SCALE GENOMIC DNA]</scope>
    <source>
        <strain evidence="2">JCA_2017</strain>
    </source>
</reference>
<proteinExistence type="predicted"/>
<feature type="region of interest" description="Disordered" evidence="1">
    <location>
        <begin position="37"/>
        <end position="82"/>
    </location>
</feature>
<evidence type="ECO:0000313" key="3">
    <source>
        <dbReference type="Proteomes" id="UP000257109"/>
    </source>
</evidence>
<dbReference type="EMBL" id="QJKJ01000067">
    <property type="protein sequence ID" value="RDY14488.1"/>
    <property type="molecule type" value="Genomic_DNA"/>
</dbReference>
<keyword evidence="3" id="KW-1185">Reference proteome</keyword>
<name>A0A371IHL3_MUCPR</name>
<accession>A0A371IHL3</accession>
<comment type="caution">
    <text evidence="2">The sequence shown here is derived from an EMBL/GenBank/DDBJ whole genome shotgun (WGS) entry which is preliminary data.</text>
</comment>
<organism evidence="2 3">
    <name type="scientific">Mucuna pruriens</name>
    <name type="common">Velvet bean</name>
    <name type="synonym">Dolichos pruriens</name>
    <dbReference type="NCBI Taxonomy" id="157652"/>
    <lineage>
        <taxon>Eukaryota</taxon>
        <taxon>Viridiplantae</taxon>
        <taxon>Streptophyta</taxon>
        <taxon>Embryophyta</taxon>
        <taxon>Tracheophyta</taxon>
        <taxon>Spermatophyta</taxon>
        <taxon>Magnoliopsida</taxon>
        <taxon>eudicotyledons</taxon>
        <taxon>Gunneridae</taxon>
        <taxon>Pentapetalae</taxon>
        <taxon>rosids</taxon>
        <taxon>fabids</taxon>
        <taxon>Fabales</taxon>
        <taxon>Fabaceae</taxon>
        <taxon>Papilionoideae</taxon>
        <taxon>50 kb inversion clade</taxon>
        <taxon>NPAAA clade</taxon>
        <taxon>indigoferoid/millettioid clade</taxon>
        <taxon>Phaseoleae</taxon>
        <taxon>Mucuna</taxon>
    </lineage>
</organism>
<sequence length="91" mass="10372">MDIGMIEPSTAKSKSSIIWLCICKAIHIFDPRRTWNKPTYRNPTLPQAPTGRVRKGEKRNSLEGTKVPRRGMHPSKATEKREGIHCFLVSK</sequence>
<feature type="compositionally biased region" description="Polar residues" evidence="1">
    <location>
        <begin position="37"/>
        <end position="47"/>
    </location>
</feature>
<gene>
    <name evidence="2" type="ORF">CR513_00445</name>
</gene>
<evidence type="ECO:0000256" key="1">
    <source>
        <dbReference type="SAM" id="MobiDB-lite"/>
    </source>
</evidence>
<feature type="non-terminal residue" evidence="2">
    <location>
        <position position="1"/>
    </location>
</feature>
<dbReference type="Proteomes" id="UP000257109">
    <property type="component" value="Unassembled WGS sequence"/>
</dbReference>